<name>A0A7W9GG57_9ACTN</name>
<dbReference type="EMBL" id="JACHMB010000001">
    <property type="protein sequence ID" value="MBB5783142.1"/>
    <property type="molecule type" value="Genomic_DNA"/>
</dbReference>
<sequence length="40" mass="4425">MRIARWPKERGRDSPYAHSTVTTMETAVPASATTMLTSSE</sequence>
<dbReference type="AlphaFoldDB" id="A0A7W9GG57"/>
<accession>A0A7W9GG57</accession>
<organism evidence="1 2">
    <name type="scientific">Nonomuraea jabiensis</name>
    <dbReference type="NCBI Taxonomy" id="882448"/>
    <lineage>
        <taxon>Bacteria</taxon>
        <taxon>Bacillati</taxon>
        <taxon>Actinomycetota</taxon>
        <taxon>Actinomycetes</taxon>
        <taxon>Streptosporangiales</taxon>
        <taxon>Streptosporangiaceae</taxon>
        <taxon>Nonomuraea</taxon>
    </lineage>
</organism>
<evidence type="ECO:0000313" key="2">
    <source>
        <dbReference type="Proteomes" id="UP000579153"/>
    </source>
</evidence>
<evidence type="ECO:0000313" key="1">
    <source>
        <dbReference type="EMBL" id="MBB5783142.1"/>
    </source>
</evidence>
<protein>
    <submittedName>
        <fullName evidence="1">Uncharacterized protein</fullName>
    </submittedName>
</protein>
<proteinExistence type="predicted"/>
<keyword evidence="2" id="KW-1185">Reference proteome</keyword>
<reference evidence="1 2" key="1">
    <citation type="submission" date="2020-08" db="EMBL/GenBank/DDBJ databases">
        <title>Sequencing the genomes of 1000 actinobacteria strains.</title>
        <authorList>
            <person name="Klenk H.-P."/>
        </authorList>
    </citation>
    <scope>NUCLEOTIDE SEQUENCE [LARGE SCALE GENOMIC DNA]</scope>
    <source>
        <strain evidence="1 2">DSM 45507</strain>
    </source>
</reference>
<comment type="caution">
    <text evidence="1">The sequence shown here is derived from an EMBL/GenBank/DDBJ whole genome shotgun (WGS) entry which is preliminary data.</text>
</comment>
<gene>
    <name evidence="1" type="ORF">HD596_009898</name>
</gene>
<dbReference type="RefSeq" id="WP_281398335.1">
    <property type="nucleotide sequence ID" value="NZ_JACHMB010000001.1"/>
</dbReference>
<dbReference type="Proteomes" id="UP000579153">
    <property type="component" value="Unassembled WGS sequence"/>
</dbReference>